<dbReference type="InterPro" id="IPR020783">
    <property type="entry name" value="Ribosomal_uL11_C"/>
</dbReference>
<dbReference type="Gene3D" id="3.30.1550.10">
    <property type="entry name" value="Ribosomal protein L11/L12, N-terminal domain"/>
    <property type="match status" value="1"/>
</dbReference>
<dbReference type="GO" id="GO:0006412">
    <property type="term" value="P:translation"/>
    <property type="evidence" value="ECO:0007669"/>
    <property type="project" value="InterPro"/>
</dbReference>
<dbReference type="GO" id="GO:0003735">
    <property type="term" value="F:structural constituent of ribosome"/>
    <property type="evidence" value="ECO:0007669"/>
    <property type="project" value="InterPro"/>
</dbReference>
<dbReference type="FunFam" id="1.10.10.250:FF:000002">
    <property type="entry name" value="60S ribosomal protein L12"/>
    <property type="match status" value="1"/>
</dbReference>
<evidence type="ECO:0000256" key="4">
    <source>
        <dbReference type="ARBA" id="ARBA00035203"/>
    </source>
</evidence>
<dbReference type="PROSITE" id="PS00359">
    <property type="entry name" value="RIBOSOMAL_L11"/>
    <property type="match status" value="1"/>
</dbReference>
<dbReference type="EMBL" id="MN056881">
    <property type="protein sequence ID" value="QKY88666.1"/>
    <property type="molecule type" value="mRNA"/>
</dbReference>
<evidence type="ECO:0000259" key="7">
    <source>
        <dbReference type="Pfam" id="PF00298"/>
    </source>
</evidence>
<dbReference type="SMART" id="SM00649">
    <property type="entry name" value="RL11"/>
    <property type="match status" value="1"/>
</dbReference>
<evidence type="ECO:0000256" key="5">
    <source>
        <dbReference type="ARBA" id="ARBA00035320"/>
    </source>
</evidence>
<dbReference type="GO" id="GO:0022625">
    <property type="term" value="C:cytosolic large ribosomal subunit"/>
    <property type="evidence" value="ECO:0007669"/>
    <property type="project" value="TreeGrafter"/>
</dbReference>
<dbReference type="InterPro" id="IPR020784">
    <property type="entry name" value="Ribosomal_uL11_N"/>
</dbReference>
<evidence type="ECO:0000256" key="3">
    <source>
        <dbReference type="ARBA" id="ARBA00023274"/>
    </source>
</evidence>
<dbReference type="InterPro" id="IPR020785">
    <property type="entry name" value="Ribosomal_uL11_CS"/>
</dbReference>
<dbReference type="InterPro" id="IPR036769">
    <property type="entry name" value="Ribosomal_uL11_C_sf"/>
</dbReference>
<dbReference type="SUPFAM" id="SSF54747">
    <property type="entry name" value="Ribosomal L11/L12e N-terminal domain"/>
    <property type="match status" value="1"/>
</dbReference>
<protein>
    <recommendedName>
        <fullName evidence="4">Large ribosomal subunit protein uL11</fullName>
    </recommendedName>
    <alternativeName>
        <fullName evidence="5">60S ribosomal protein L12</fullName>
    </alternativeName>
</protein>
<dbReference type="SUPFAM" id="SSF46906">
    <property type="entry name" value="Ribosomal protein L11, C-terminal domain"/>
    <property type="match status" value="1"/>
</dbReference>
<dbReference type="FunFam" id="3.30.1550.10:FF:000002">
    <property type="entry name" value="60S ribosomal protein L12"/>
    <property type="match status" value="1"/>
</dbReference>
<dbReference type="Pfam" id="PF03946">
    <property type="entry name" value="Ribosomal_L11_N"/>
    <property type="match status" value="1"/>
</dbReference>
<dbReference type="InterPro" id="IPR036796">
    <property type="entry name" value="Ribosomal_uL11_N_sf"/>
</dbReference>
<feature type="domain" description="Large ribosomal subunit protein uL11 C-terminal" evidence="7">
    <location>
        <begin position="74"/>
        <end position="143"/>
    </location>
</feature>
<evidence type="ECO:0000313" key="9">
    <source>
        <dbReference type="EMBL" id="QKY88666.1"/>
    </source>
</evidence>
<dbReference type="PANTHER" id="PTHR11661:SF2">
    <property type="entry name" value="LARGE RIBOSOMAL SUBUNIT PROTEIN UL11"/>
    <property type="match status" value="1"/>
</dbReference>
<feature type="domain" description="Large ribosomal subunit protein uL11 N-terminal" evidence="8">
    <location>
        <begin position="13"/>
        <end position="69"/>
    </location>
</feature>
<evidence type="ECO:0000259" key="8">
    <source>
        <dbReference type="Pfam" id="PF03946"/>
    </source>
</evidence>
<evidence type="ECO:0000256" key="6">
    <source>
        <dbReference type="RuleBase" id="RU003978"/>
    </source>
</evidence>
<dbReference type="InterPro" id="IPR000911">
    <property type="entry name" value="Ribosomal_uL11"/>
</dbReference>
<keyword evidence="3 6" id="KW-0687">Ribonucleoprotein</keyword>
<keyword evidence="2 6" id="KW-0689">Ribosomal protein</keyword>
<accession>A0A859IR99</accession>
<name>A0A859IR99_9CNID</name>
<dbReference type="Gene3D" id="1.10.10.250">
    <property type="entry name" value="Ribosomal protein L11, C-terminal domain"/>
    <property type="match status" value="1"/>
</dbReference>
<organism evidence="9">
    <name type="scientific">Tetracapsuloides bryosalmonae</name>
    <dbReference type="NCBI Taxonomy" id="271932"/>
    <lineage>
        <taxon>Eukaryota</taxon>
        <taxon>Metazoa</taxon>
        <taxon>Cnidaria</taxon>
        <taxon>Myxozoa</taxon>
        <taxon>Malacosporea</taxon>
        <taxon>Malacovalvulida</taxon>
        <taxon>Saccosporidae</taxon>
        <taxon>Tetracapsuloides</taxon>
    </lineage>
</organism>
<dbReference type="AlphaFoldDB" id="A0A859IR99"/>
<reference evidence="9" key="1">
    <citation type="submission" date="2019-06" db="EMBL/GenBank/DDBJ databases">
        <title>De novo transcriptome assembly of the myxozoan parasite Tetracapsuloides bryosalmonae: A two-host sequencing approach to uncover specific expression profiles.</title>
        <authorList>
            <person name="Faber M."/>
            <person name="Yoon S."/>
            <person name="Shaw S."/>
            <person name="de Paiva Alves E."/>
            <person name="Okamura B."/>
            <person name="Hartikainen H."/>
            <person name="Secombes C.J."/>
            <person name="Holland J.W."/>
        </authorList>
    </citation>
    <scope>NUCLEOTIDE SEQUENCE</scope>
    <source>
        <tissue evidence="9">Spore sac</tissue>
    </source>
</reference>
<comment type="similarity">
    <text evidence="1 6">Belongs to the universal ribosomal protein uL11 family.</text>
</comment>
<sequence length="165" mass="17666">MPPKPDASVKLDVYVKCVGGEAAATTALAPKVGPLGLPPKKIADDIAAQTKDYKGLKVMVKLEVQNRQAAITVIPSAPCLIIKALKEPPRDRKKVKNIKHNGSITYDSLLEIARFMRARSSAREFKGTVKEIVGSCVSVGCLVDGQTPKAYIEKINSGEISIPNA</sequence>
<dbReference type="PANTHER" id="PTHR11661">
    <property type="entry name" value="60S RIBOSOMAL PROTEIN L12"/>
    <property type="match status" value="1"/>
</dbReference>
<evidence type="ECO:0000256" key="1">
    <source>
        <dbReference type="ARBA" id="ARBA00010537"/>
    </source>
</evidence>
<dbReference type="Pfam" id="PF00298">
    <property type="entry name" value="Ribosomal_L11"/>
    <property type="match status" value="1"/>
</dbReference>
<evidence type="ECO:0000256" key="2">
    <source>
        <dbReference type="ARBA" id="ARBA00022980"/>
    </source>
</evidence>
<proteinExistence type="evidence at transcript level"/>
<dbReference type="HAMAP" id="MF_00736">
    <property type="entry name" value="Ribosomal_uL11"/>
    <property type="match status" value="1"/>
</dbReference>
<dbReference type="GO" id="GO:0070180">
    <property type="term" value="F:large ribosomal subunit rRNA binding"/>
    <property type="evidence" value="ECO:0007669"/>
    <property type="project" value="TreeGrafter"/>
</dbReference>